<dbReference type="Pfam" id="PF01258">
    <property type="entry name" value="zf-dskA_traR"/>
    <property type="match status" value="1"/>
</dbReference>
<keyword evidence="7" id="KW-1185">Reference proteome</keyword>
<gene>
    <name evidence="6" type="ORF">SAMN05216562_1595</name>
</gene>
<evidence type="ECO:0000259" key="5">
    <source>
        <dbReference type="Pfam" id="PF01258"/>
    </source>
</evidence>
<proteinExistence type="predicted"/>
<feature type="zinc finger region" description="dksA C4-type" evidence="4">
    <location>
        <begin position="85"/>
        <end position="109"/>
    </location>
</feature>
<dbReference type="SUPFAM" id="SSF109635">
    <property type="entry name" value="DnaK suppressor protein DksA, alpha-hairpin domain"/>
    <property type="match status" value="1"/>
</dbReference>
<protein>
    <submittedName>
        <fullName evidence="6">Transcriptional regulator, TraR/DksA family</fullName>
    </submittedName>
</protein>
<evidence type="ECO:0000256" key="1">
    <source>
        <dbReference type="ARBA" id="ARBA00022723"/>
    </source>
</evidence>
<feature type="domain" description="Zinc finger DksA/TraR C4-type" evidence="5">
    <location>
        <begin position="80"/>
        <end position="112"/>
    </location>
</feature>
<dbReference type="SUPFAM" id="SSF57716">
    <property type="entry name" value="Glucocorticoid receptor-like (DNA-binding domain)"/>
    <property type="match status" value="1"/>
</dbReference>
<accession>A0A1H3XK23</accession>
<dbReference type="PROSITE" id="PS51128">
    <property type="entry name" value="ZF_DKSA_2"/>
    <property type="match status" value="1"/>
</dbReference>
<keyword evidence="2" id="KW-0863">Zinc-finger</keyword>
<dbReference type="EMBL" id="FNQO01000001">
    <property type="protein sequence ID" value="SDZ99600.1"/>
    <property type="molecule type" value="Genomic_DNA"/>
</dbReference>
<keyword evidence="1" id="KW-0479">Metal-binding</keyword>
<evidence type="ECO:0000313" key="6">
    <source>
        <dbReference type="EMBL" id="SDZ99600.1"/>
    </source>
</evidence>
<sequence>MDSPQLEQFKQTLLAMQSELATLAETAQRAGRPVQLDQTSVGRLSRMEAIQAQQIAQDAQRRRHLLIDAIDGALRRIESGDFGYCFVCDEEIDARRLHADPTITRCIQCAGK</sequence>
<evidence type="ECO:0000256" key="4">
    <source>
        <dbReference type="PROSITE-ProRule" id="PRU00510"/>
    </source>
</evidence>
<evidence type="ECO:0000256" key="3">
    <source>
        <dbReference type="ARBA" id="ARBA00022833"/>
    </source>
</evidence>
<dbReference type="PANTHER" id="PTHR33823">
    <property type="entry name" value="RNA POLYMERASE-BINDING TRANSCRIPTION FACTOR DKSA-RELATED"/>
    <property type="match status" value="1"/>
</dbReference>
<dbReference type="GO" id="GO:0008270">
    <property type="term" value="F:zinc ion binding"/>
    <property type="evidence" value="ECO:0007669"/>
    <property type="project" value="UniProtKB-KW"/>
</dbReference>
<dbReference type="Proteomes" id="UP000198658">
    <property type="component" value="Unassembled WGS sequence"/>
</dbReference>
<name>A0A1H3XK23_9GAMM</name>
<dbReference type="PANTHER" id="PTHR33823:SF2">
    <property type="entry name" value="RNA POLYMERASE-BINDING TRANSCRIPTION FACTOR DKSA"/>
    <property type="match status" value="1"/>
</dbReference>
<evidence type="ECO:0000313" key="7">
    <source>
        <dbReference type="Proteomes" id="UP000198658"/>
    </source>
</evidence>
<keyword evidence="3" id="KW-0862">Zinc</keyword>
<dbReference type="InterPro" id="IPR037187">
    <property type="entry name" value="DnaK_N"/>
</dbReference>
<dbReference type="RefSeq" id="WP_211567151.1">
    <property type="nucleotide sequence ID" value="NZ_FNQO01000001.1"/>
</dbReference>
<dbReference type="InterPro" id="IPR000962">
    <property type="entry name" value="Znf_DskA_TraR"/>
</dbReference>
<reference evidence="7" key="1">
    <citation type="submission" date="2016-10" db="EMBL/GenBank/DDBJ databases">
        <authorList>
            <person name="Varghese N."/>
            <person name="Submissions S."/>
        </authorList>
    </citation>
    <scope>NUCLEOTIDE SEQUENCE [LARGE SCALE GENOMIC DNA]</scope>
    <source>
        <strain evidence="7">CGMCC 1.10657</strain>
    </source>
</reference>
<dbReference type="STRING" id="658218.SAMN05216562_1595"/>
<organism evidence="6 7">
    <name type="scientific">Microbulbifer marinus</name>
    <dbReference type="NCBI Taxonomy" id="658218"/>
    <lineage>
        <taxon>Bacteria</taxon>
        <taxon>Pseudomonadati</taxon>
        <taxon>Pseudomonadota</taxon>
        <taxon>Gammaproteobacteria</taxon>
        <taxon>Cellvibrionales</taxon>
        <taxon>Microbulbiferaceae</taxon>
        <taxon>Microbulbifer</taxon>
    </lineage>
</organism>
<dbReference type="AlphaFoldDB" id="A0A1H3XK23"/>
<evidence type="ECO:0000256" key="2">
    <source>
        <dbReference type="ARBA" id="ARBA00022771"/>
    </source>
</evidence>
<dbReference type="Gene3D" id="1.20.120.910">
    <property type="entry name" value="DksA, coiled-coil domain"/>
    <property type="match status" value="1"/>
</dbReference>